<proteinExistence type="predicted"/>
<dbReference type="InterPro" id="IPR001647">
    <property type="entry name" value="HTH_TetR"/>
</dbReference>
<evidence type="ECO:0000313" key="7">
    <source>
        <dbReference type="Proteomes" id="UP001500929"/>
    </source>
</evidence>
<evidence type="ECO:0000256" key="3">
    <source>
        <dbReference type="ARBA" id="ARBA00023163"/>
    </source>
</evidence>
<evidence type="ECO:0000256" key="4">
    <source>
        <dbReference type="PROSITE-ProRule" id="PRU00335"/>
    </source>
</evidence>
<dbReference type="EMBL" id="BAAAQY010000012">
    <property type="protein sequence ID" value="GAA2246915.1"/>
    <property type="molecule type" value="Genomic_DNA"/>
</dbReference>
<dbReference type="PANTHER" id="PTHR30055:SF234">
    <property type="entry name" value="HTH-TYPE TRANSCRIPTIONAL REGULATOR BETI"/>
    <property type="match status" value="1"/>
</dbReference>
<keyword evidence="2 4" id="KW-0238">DNA-binding</keyword>
<keyword evidence="3" id="KW-0804">Transcription</keyword>
<organism evidence="6 7">
    <name type="scientific">Herbiconiux moechotypicola</name>
    <dbReference type="NCBI Taxonomy" id="637393"/>
    <lineage>
        <taxon>Bacteria</taxon>
        <taxon>Bacillati</taxon>
        <taxon>Actinomycetota</taxon>
        <taxon>Actinomycetes</taxon>
        <taxon>Micrococcales</taxon>
        <taxon>Microbacteriaceae</taxon>
        <taxon>Herbiconiux</taxon>
    </lineage>
</organism>
<feature type="domain" description="HTH tetR-type" evidence="5">
    <location>
        <begin position="1"/>
        <end position="59"/>
    </location>
</feature>
<dbReference type="InterPro" id="IPR050109">
    <property type="entry name" value="HTH-type_TetR-like_transc_reg"/>
</dbReference>
<dbReference type="SUPFAM" id="SSF46689">
    <property type="entry name" value="Homeodomain-like"/>
    <property type="match status" value="1"/>
</dbReference>
<keyword evidence="7" id="KW-1185">Reference proteome</keyword>
<keyword evidence="1" id="KW-0805">Transcription regulation</keyword>
<reference evidence="6 7" key="1">
    <citation type="journal article" date="2019" name="Int. J. Syst. Evol. Microbiol.">
        <title>The Global Catalogue of Microorganisms (GCM) 10K type strain sequencing project: providing services to taxonomists for standard genome sequencing and annotation.</title>
        <authorList>
            <consortium name="The Broad Institute Genomics Platform"/>
            <consortium name="The Broad Institute Genome Sequencing Center for Infectious Disease"/>
            <person name="Wu L."/>
            <person name="Ma J."/>
        </authorList>
    </citation>
    <scope>NUCLEOTIDE SEQUENCE [LARGE SCALE GENOMIC DNA]</scope>
    <source>
        <strain evidence="6 7">JCM 16117</strain>
    </source>
</reference>
<accession>A0ABN3E2Y8</accession>
<comment type="caution">
    <text evidence="6">The sequence shown here is derived from an EMBL/GenBank/DDBJ whole genome shotgun (WGS) entry which is preliminary data.</text>
</comment>
<name>A0ABN3E2Y8_9MICO</name>
<dbReference type="PRINTS" id="PR00455">
    <property type="entry name" value="HTHTETR"/>
</dbReference>
<dbReference type="Gene3D" id="1.10.10.60">
    <property type="entry name" value="Homeodomain-like"/>
    <property type="match status" value="1"/>
</dbReference>
<dbReference type="Pfam" id="PF17754">
    <property type="entry name" value="TetR_C_14"/>
    <property type="match status" value="1"/>
</dbReference>
<dbReference type="PROSITE" id="PS50977">
    <property type="entry name" value="HTH_TETR_2"/>
    <property type="match status" value="1"/>
</dbReference>
<sequence length="183" mass="20155">MRQEMAEAALEMMIERGYEALTVDELARGVGVSRATFFRYLGSKDEAIISALIGPVDQFSRTLRASPIALSGSLWSRLRIAFEPALLLAEADPQRQRQRMTLIQSLPAVGARLRRERAPQIDALAEALTDSGVDRFGAAVVAAAGVAALDRCWVVWMHDEDESLRAVLDRAVAELERASLRHP</sequence>
<dbReference type="PANTHER" id="PTHR30055">
    <property type="entry name" value="HTH-TYPE TRANSCRIPTIONAL REGULATOR RUTR"/>
    <property type="match status" value="1"/>
</dbReference>
<feature type="DNA-binding region" description="H-T-H motif" evidence="4">
    <location>
        <begin position="22"/>
        <end position="41"/>
    </location>
</feature>
<dbReference type="Gene3D" id="1.10.357.10">
    <property type="entry name" value="Tetracycline Repressor, domain 2"/>
    <property type="match status" value="1"/>
</dbReference>
<protein>
    <recommendedName>
        <fullName evidence="5">HTH tetR-type domain-containing protein</fullName>
    </recommendedName>
</protein>
<dbReference type="Proteomes" id="UP001500929">
    <property type="component" value="Unassembled WGS sequence"/>
</dbReference>
<evidence type="ECO:0000256" key="2">
    <source>
        <dbReference type="ARBA" id="ARBA00023125"/>
    </source>
</evidence>
<dbReference type="InterPro" id="IPR009057">
    <property type="entry name" value="Homeodomain-like_sf"/>
</dbReference>
<dbReference type="InterPro" id="IPR041347">
    <property type="entry name" value="MftR_C"/>
</dbReference>
<gene>
    <name evidence="6" type="ORF">GCM10009851_35470</name>
</gene>
<dbReference type="Pfam" id="PF00440">
    <property type="entry name" value="TetR_N"/>
    <property type="match status" value="1"/>
</dbReference>
<evidence type="ECO:0000313" key="6">
    <source>
        <dbReference type="EMBL" id="GAA2246915.1"/>
    </source>
</evidence>
<evidence type="ECO:0000256" key="1">
    <source>
        <dbReference type="ARBA" id="ARBA00023015"/>
    </source>
</evidence>
<evidence type="ECO:0000259" key="5">
    <source>
        <dbReference type="PROSITE" id="PS50977"/>
    </source>
</evidence>